<organism evidence="7 8">
    <name type="scientific">Cytospora leucostoma</name>
    <dbReference type="NCBI Taxonomy" id="1230097"/>
    <lineage>
        <taxon>Eukaryota</taxon>
        <taxon>Fungi</taxon>
        <taxon>Dikarya</taxon>
        <taxon>Ascomycota</taxon>
        <taxon>Pezizomycotina</taxon>
        <taxon>Sordariomycetes</taxon>
        <taxon>Sordariomycetidae</taxon>
        <taxon>Diaporthales</taxon>
        <taxon>Cytosporaceae</taxon>
        <taxon>Cytospora</taxon>
    </lineage>
</organism>
<dbReference type="AlphaFoldDB" id="A0A423XIJ5"/>
<comment type="subcellular location">
    <subcellularLocation>
        <location evidence="1">Endomembrane system</location>
    </subcellularLocation>
</comment>
<dbReference type="GO" id="GO:0071230">
    <property type="term" value="P:cellular response to amino acid stimulus"/>
    <property type="evidence" value="ECO:0007669"/>
    <property type="project" value="InterPro"/>
</dbReference>
<evidence type="ECO:0000256" key="2">
    <source>
        <dbReference type="ARBA" id="ARBA00022707"/>
    </source>
</evidence>
<dbReference type="GO" id="GO:0001919">
    <property type="term" value="P:regulation of receptor recycling"/>
    <property type="evidence" value="ECO:0007669"/>
    <property type="project" value="InterPro"/>
</dbReference>
<keyword evidence="5" id="KW-0449">Lipoprotein</keyword>
<evidence type="ECO:0000313" key="7">
    <source>
        <dbReference type="EMBL" id="ROW16205.1"/>
    </source>
</evidence>
<evidence type="ECO:0000256" key="5">
    <source>
        <dbReference type="ARBA" id="ARBA00023288"/>
    </source>
</evidence>
<evidence type="ECO:0000256" key="1">
    <source>
        <dbReference type="ARBA" id="ARBA00004308"/>
    </source>
</evidence>
<evidence type="ECO:0000313" key="8">
    <source>
        <dbReference type="Proteomes" id="UP000285146"/>
    </source>
</evidence>
<dbReference type="SMART" id="SM01262">
    <property type="entry name" value="LAMTOR"/>
    <property type="match status" value="1"/>
</dbReference>
<dbReference type="GO" id="GO:0032008">
    <property type="term" value="P:positive regulation of TOR signaling"/>
    <property type="evidence" value="ECO:0007669"/>
    <property type="project" value="InterPro"/>
</dbReference>
<evidence type="ECO:0000256" key="3">
    <source>
        <dbReference type="ARBA" id="ARBA00023136"/>
    </source>
</evidence>
<dbReference type="InterPro" id="IPR028209">
    <property type="entry name" value="LAMTOR1/MEH1"/>
</dbReference>
<evidence type="ECO:0000256" key="6">
    <source>
        <dbReference type="SAM" id="MobiDB-lite"/>
    </source>
</evidence>
<protein>
    <recommendedName>
        <fullName evidence="9">Late endosomal/lysosomal adaptor and MAPK and MTOR activator 1</fullName>
    </recommendedName>
</protein>
<reference evidence="7 8" key="1">
    <citation type="submission" date="2015-09" db="EMBL/GenBank/DDBJ databases">
        <title>Host preference determinants of Valsa canker pathogens revealed by comparative genomics.</title>
        <authorList>
            <person name="Yin Z."/>
            <person name="Huang L."/>
        </authorList>
    </citation>
    <scope>NUCLEOTIDE SEQUENCE [LARGE SCALE GENOMIC DNA]</scope>
    <source>
        <strain evidence="7 8">SXYLt</strain>
    </source>
</reference>
<proteinExistence type="predicted"/>
<accession>A0A423XIJ5</accession>
<sequence>MGICASCLPGSRRRDSVVEEDFGQSSPLLFSVPNGMHYGSFAEPQMAQDDTSEAQREIEALQRVVARTSDNMVDVFETAPPKAHANPYGQGNMEARHNWYRALISKLGSEEDSASEDDGEEDEGHGYDRPDVQRASPHVKTDPSEEALVGTFREAAAAMA</sequence>
<dbReference type="EMBL" id="LKEB01000006">
    <property type="protein sequence ID" value="ROW16205.1"/>
    <property type="molecule type" value="Genomic_DNA"/>
</dbReference>
<keyword evidence="2" id="KW-0519">Myristate</keyword>
<evidence type="ECO:0000256" key="4">
    <source>
        <dbReference type="ARBA" id="ARBA00023139"/>
    </source>
</evidence>
<dbReference type="GO" id="GO:0071986">
    <property type="term" value="C:Ragulator complex"/>
    <property type="evidence" value="ECO:0007669"/>
    <property type="project" value="InterPro"/>
</dbReference>
<dbReference type="InParanoid" id="A0A423XIJ5"/>
<dbReference type="GO" id="GO:0043410">
    <property type="term" value="P:positive regulation of MAPK cascade"/>
    <property type="evidence" value="ECO:0007669"/>
    <property type="project" value="InterPro"/>
</dbReference>
<dbReference type="GO" id="GO:0045121">
    <property type="term" value="C:membrane raft"/>
    <property type="evidence" value="ECO:0007669"/>
    <property type="project" value="InterPro"/>
</dbReference>
<comment type="caution">
    <text evidence="7">The sequence shown here is derived from an EMBL/GenBank/DDBJ whole genome shotgun (WGS) entry which is preliminary data.</text>
</comment>
<dbReference type="OrthoDB" id="5299893at2759"/>
<keyword evidence="3" id="KW-0472">Membrane</keyword>
<feature type="compositionally biased region" description="Acidic residues" evidence="6">
    <location>
        <begin position="110"/>
        <end position="123"/>
    </location>
</feature>
<evidence type="ECO:0008006" key="9">
    <source>
        <dbReference type="Google" id="ProtNLM"/>
    </source>
</evidence>
<dbReference type="Pfam" id="PF15454">
    <property type="entry name" value="LAMTOR"/>
    <property type="match status" value="1"/>
</dbReference>
<name>A0A423XIJ5_9PEZI</name>
<keyword evidence="8" id="KW-1185">Reference proteome</keyword>
<gene>
    <name evidence="7" type="ORF">VPNG_01933</name>
</gene>
<dbReference type="Proteomes" id="UP000285146">
    <property type="component" value="Unassembled WGS sequence"/>
</dbReference>
<feature type="region of interest" description="Disordered" evidence="6">
    <location>
        <begin position="107"/>
        <end position="150"/>
    </location>
</feature>
<dbReference type="GO" id="GO:0031902">
    <property type="term" value="C:late endosome membrane"/>
    <property type="evidence" value="ECO:0007669"/>
    <property type="project" value="InterPro"/>
</dbReference>
<keyword evidence="4" id="KW-0564">Palmitate</keyword>
<dbReference type="GO" id="GO:0016197">
    <property type="term" value="P:endosomal transport"/>
    <property type="evidence" value="ECO:0007669"/>
    <property type="project" value="InterPro"/>
</dbReference>